<evidence type="ECO:0000256" key="1">
    <source>
        <dbReference type="SAM" id="MobiDB-lite"/>
    </source>
</evidence>
<evidence type="ECO:0000313" key="3">
    <source>
        <dbReference type="EMBL" id="AQQ53276.1"/>
    </source>
</evidence>
<dbReference type="InterPro" id="IPR025711">
    <property type="entry name" value="PepSY"/>
</dbReference>
<evidence type="ECO:0000259" key="2">
    <source>
        <dbReference type="Pfam" id="PF03413"/>
    </source>
</evidence>
<accession>A0A1Q2KYR1</accession>
<dbReference type="Gene3D" id="3.10.450.40">
    <property type="match status" value="1"/>
</dbReference>
<organism evidence="3 4">
    <name type="scientific">Planococcus lenghuensis</name>
    <dbReference type="NCBI Taxonomy" id="2213202"/>
    <lineage>
        <taxon>Bacteria</taxon>
        <taxon>Bacillati</taxon>
        <taxon>Bacillota</taxon>
        <taxon>Bacilli</taxon>
        <taxon>Bacillales</taxon>
        <taxon>Caryophanaceae</taxon>
        <taxon>Planococcus</taxon>
    </lineage>
</organism>
<feature type="compositionally biased region" description="Acidic residues" evidence="1">
    <location>
        <begin position="104"/>
        <end position="119"/>
    </location>
</feature>
<dbReference type="RefSeq" id="WP_077589165.1">
    <property type="nucleotide sequence ID" value="NZ_CP019640.1"/>
</dbReference>
<name>A0A1Q2KYR1_9BACL</name>
<dbReference type="KEGG" id="pmar:B0X71_09415"/>
<reference evidence="3 4" key="1">
    <citation type="submission" date="2017-02" db="EMBL/GenBank/DDBJ databases">
        <title>The complete genomic sequence of a novel cold adapted crude oil-degrading bacterium Planococcus qaidamina Y42.</title>
        <authorList>
            <person name="Yang R."/>
        </authorList>
    </citation>
    <scope>NUCLEOTIDE SEQUENCE [LARGE SCALE GENOMIC DNA]</scope>
    <source>
        <strain evidence="3 4">Y42</strain>
    </source>
</reference>
<dbReference type="EMBL" id="CP019640">
    <property type="protein sequence ID" value="AQQ53276.1"/>
    <property type="molecule type" value="Genomic_DNA"/>
</dbReference>
<evidence type="ECO:0000313" key="4">
    <source>
        <dbReference type="Proteomes" id="UP000188184"/>
    </source>
</evidence>
<keyword evidence="4" id="KW-1185">Reference proteome</keyword>
<dbReference type="Proteomes" id="UP000188184">
    <property type="component" value="Chromosome"/>
</dbReference>
<sequence length="119" mass="12325">MKITKKPLMAGGVAAVVAGGAFFYLGTELPGSAQAASQSQLIEQAQLTEAEAQEIALGEAAGDVTEVEVEEEGGAVIFEFEIKTDTGVTEVEVNGDTGEIVGTENEDGEDDEESEATKE</sequence>
<gene>
    <name evidence="3" type="ORF">B0X71_09415</name>
</gene>
<dbReference type="Pfam" id="PF03413">
    <property type="entry name" value="PepSY"/>
    <property type="match status" value="1"/>
</dbReference>
<feature type="region of interest" description="Disordered" evidence="1">
    <location>
        <begin position="94"/>
        <end position="119"/>
    </location>
</feature>
<feature type="domain" description="PepSY" evidence="2">
    <location>
        <begin position="47"/>
        <end position="104"/>
    </location>
</feature>
<proteinExistence type="predicted"/>
<protein>
    <recommendedName>
        <fullName evidence="2">PepSY domain-containing protein</fullName>
    </recommendedName>
</protein>
<dbReference type="AlphaFoldDB" id="A0A1Q2KYR1"/>